<protein>
    <recommendedName>
        <fullName evidence="1">Pyrin domain-containing protein</fullName>
    </recommendedName>
</protein>
<dbReference type="CDD" id="cd08320">
    <property type="entry name" value="Pyrin_NALPs"/>
    <property type="match status" value="1"/>
</dbReference>
<dbReference type="Pfam" id="PF02758">
    <property type="entry name" value="PYRIN"/>
    <property type="match status" value="1"/>
</dbReference>
<accession>A0ABQ9TWQ1</accession>
<evidence type="ECO:0000313" key="3">
    <source>
        <dbReference type="Proteomes" id="UP001266305"/>
    </source>
</evidence>
<dbReference type="SMART" id="SM01289">
    <property type="entry name" value="PYRIN"/>
    <property type="match status" value="1"/>
</dbReference>
<evidence type="ECO:0000313" key="2">
    <source>
        <dbReference type="EMBL" id="KAK2089224.1"/>
    </source>
</evidence>
<dbReference type="Proteomes" id="UP001266305">
    <property type="component" value="Unassembled WGS sequence"/>
</dbReference>
<proteinExistence type="predicted"/>
<dbReference type="InterPro" id="IPR011029">
    <property type="entry name" value="DEATH-like_dom_sf"/>
</dbReference>
<dbReference type="EMBL" id="JASSZA010000019">
    <property type="protein sequence ID" value="KAK2089224.1"/>
    <property type="molecule type" value="Genomic_DNA"/>
</dbReference>
<name>A0ABQ9TWQ1_SAGOE</name>
<organism evidence="2 3">
    <name type="scientific">Saguinus oedipus</name>
    <name type="common">Cotton-top tamarin</name>
    <name type="synonym">Oedipomidas oedipus</name>
    <dbReference type="NCBI Taxonomy" id="9490"/>
    <lineage>
        <taxon>Eukaryota</taxon>
        <taxon>Metazoa</taxon>
        <taxon>Chordata</taxon>
        <taxon>Craniata</taxon>
        <taxon>Vertebrata</taxon>
        <taxon>Euteleostomi</taxon>
        <taxon>Mammalia</taxon>
        <taxon>Eutheria</taxon>
        <taxon>Euarchontoglires</taxon>
        <taxon>Primates</taxon>
        <taxon>Haplorrhini</taxon>
        <taxon>Platyrrhini</taxon>
        <taxon>Cebidae</taxon>
        <taxon>Callitrichinae</taxon>
        <taxon>Saguinus</taxon>
    </lineage>
</organism>
<evidence type="ECO:0000259" key="1">
    <source>
        <dbReference type="PROSITE" id="PS50824"/>
    </source>
</evidence>
<dbReference type="Gene3D" id="1.10.533.10">
    <property type="entry name" value="Death Domain, Fas"/>
    <property type="match status" value="1"/>
</dbReference>
<keyword evidence="3" id="KW-1185">Reference proteome</keyword>
<dbReference type="PROSITE" id="PS50824">
    <property type="entry name" value="DAPIN"/>
    <property type="match status" value="1"/>
</dbReference>
<gene>
    <name evidence="2" type="ORF">P7K49_035131</name>
</gene>
<sequence length="242" mass="27062">MSIFVDTSADGGTNDGLLPHLMALDQYQLEEFKLCLEPCTLMDFCSAPQEHFPHIPWANLRAADPLNLFFLLDEHFPKGQAWNVVLGIFHAMNLTSLCEEVRAKMKGNVQTQEPQDLMQEDAEMPEAAAGNVQTQECQDPNQEPEQLEEVAGNVQTQECQDLNQEPEELEEETGVYSTLCRQSTDCSMKHLFHWSTLAAYAEISGTYRNGQMQGCQDPNEPGEAVRLFLLYVAASAFSILGI</sequence>
<comment type="caution">
    <text evidence="2">The sequence shown here is derived from an EMBL/GenBank/DDBJ whole genome shotgun (WGS) entry which is preliminary data.</text>
</comment>
<dbReference type="SUPFAM" id="SSF47986">
    <property type="entry name" value="DEATH domain"/>
    <property type="match status" value="1"/>
</dbReference>
<reference evidence="2 3" key="1">
    <citation type="submission" date="2023-05" db="EMBL/GenBank/DDBJ databases">
        <title>B98-5 Cell Line De Novo Hybrid Assembly: An Optical Mapping Approach.</title>
        <authorList>
            <person name="Kananen K."/>
            <person name="Auerbach J.A."/>
            <person name="Kautto E."/>
            <person name="Blachly J.S."/>
        </authorList>
    </citation>
    <scope>NUCLEOTIDE SEQUENCE [LARGE SCALE GENOMIC DNA]</scope>
    <source>
        <strain evidence="2">B95-8</strain>
        <tissue evidence="2">Cell line</tissue>
    </source>
</reference>
<feature type="domain" description="Pyrin" evidence="1">
    <location>
        <begin position="1"/>
        <end position="107"/>
    </location>
</feature>
<dbReference type="InterPro" id="IPR004020">
    <property type="entry name" value="DAPIN"/>
</dbReference>